<accession>A0A918ZLP4</accession>
<dbReference type="AlphaFoldDB" id="A0A918ZLP4"/>
<organism evidence="5 6">
    <name type="scientific">Streptomyces longispororuber</name>
    <dbReference type="NCBI Taxonomy" id="68230"/>
    <lineage>
        <taxon>Bacteria</taxon>
        <taxon>Bacillati</taxon>
        <taxon>Actinomycetota</taxon>
        <taxon>Actinomycetes</taxon>
        <taxon>Kitasatosporales</taxon>
        <taxon>Streptomycetaceae</taxon>
        <taxon>Streptomyces</taxon>
    </lineage>
</organism>
<keyword evidence="6" id="KW-1185">Reference proteome</keyword>
<comment type="caution">
    <text evidence="5">The sequence shown here is derived from an EMBL/GenBank/DDBJ whole genome shotgun (WGS) entry which is preliminary data.</text>
</comment>
<gene>
    <name evidence="5" type="ORF">GCM10018785_28730</name>
</gene>
<feature type="repeat" description="WD" evidence="1">
    <location>
        <begin position="1007"/>
        <end position="1038"/>
    </location>
</feature>
<name>A0A918ZLP4_9ACTN</name>
<evidence type="ECO:0000259" key="4">
    <source>
        <dbReference type="Pfam" id="PF20703"/>
    </source>
</evidence>
<dbReference type="SMART" id="SM00320">
    <property type="entry name" value="WD40"/>
    <property type="match status" value="7"/>
</dbReference>
<reference evidence="5" key="1">
    <citation type="journal article" date="2014" name="Int. J. Syst. Evol. Microbiol.">
        <title>Complete genome sequence of Corynebacterium casei LMG S-19264T (=DSM 44701T), isolated from a smear-ripened cheese.</title>
        <authorList>
            <consortium name="US DOE Joint Genome Institute (JGI-PGF)"/>
            <person name="Walter F."/>
            <person name="Albersmeier A."/>
            <person name="Kalinowski J."/>
            <person name="Ruckert C."/>
        </authorList>
    </citation>
    <scope>NUCLEOTIDE SEQUENCE</scope>
    <source>
        <strain evidence="5">JCM 4784</strain>
    </source>
</reference>
<dbReference type="InterPro" id="IPR049052">
    <property type="entry name" value="nSTAND1"/>
</dbReference>
<dbReference type="InterPro" id="IPR015943">
    <property type="entry name" value="WD40/YVTN_repeat-like_dom_sf"/>
</dbReference>
<feature type="domain" description="Novel STAND NTPase 1" evidence="4">
    <location>
        <begin position="79"/>
        <end position="473"/>
    </location>
</feature>
<dbReference type="RefSeq" id="WP_190136305.1">
    <property type="nucleotide sequence ID" value="NZ_BNBT01000035.1"/>
</dbReference>
<proteinExistence type="predicted"/>
<dbReference type="PANTHER" id="PTHR19879">
    <property type="entry name" value="TRANSCRIPTION INITIATION FACTOR TFIID"/>
    <property type="match status" value="1"/>
</dbReference>
<reference evidence="5" key="2">
    <citation type="submission" date="2020-09" db="EMBL/GenBank/DDBJ databases">
        <authorList>
            <person name="Sun Q."/>
            <person name="Ohkuma M."/>
        </authorList>
    </citation>
    <scope>NUCLEOTIDE SEQUENCE</scope>
    <source>
        <strain evidence="5">JCM 4784</strain>
    </source>
</reference>
<dbReference type="SUPFAM" id="SSF50998">
    <property type="entry name" value="Quinoprotein alcohol dehydrogenase-like"/>
    <property type="match status" value="1"/>
</dbReference>
<feature type="repeat" description="WD" evidence="1">
    <location>
        <begin position="571"/>
        <end position="602"/>
    </location>
</feature>
<dbReference type="InterPro" id="IPR027417">
    <property type="entry name" value="P-loop_NTPase"/>
</dbReference>
<dbReference type="SUPFAM" id="SSF63829">
    <property type="entry name" value="Calcium-dependent phosphotriesterase"/>
    <property type="match status" value="1"/>
</dbReference>
<dbReference type="EMBL" id="BNBT01000035">
    <property type="protein sequence ID" value="GHE57874.1"/>
    <property type="molecule type" value="Genomic_DNA"/>
</dbReference>
<dbReference type="InterPro" id="IPR001680">
    <property type="entry name" value="WD40_rpt"/>
</dbReference>
<evidence type="ECO:0000256" key="1">
    <source>
        <dbReference type="PROSITE-ProRule" id="PRU00221"/>
    </source>
</evidence>
<keyword evidence="1" id="KW-0853">WD repeat</keyword>
<evidence type="ECO:0000256" key="3">
    <source>
        <dbReference type="SAM" id="MobiDB-lite"/>
    </source>
</evidence>
<dbReference type="Pfam" id="PF00400">
    <property type="entry name" value="WD40"/>
    <property type="match status" value="2"/>
</dbReference>
<evidence type="ECO:0000313" key="6">
    <source>
        <dbReference type="Proteomes" id="UP000608024"/>
    </source>
</evidence>
<dbReference type="InterPro" id="IPR011047">
    <property type="entry name" value="Quinoprotein_ADH-like_sf"/>
</dbReference>
<evidence type="ECO:0000313" key="5">
    <source>
        <dbReference type="EMBL" id="GHE57874.1"/>
    </source>
</evidence>
<feature type="coiled-coil region" evidence="2">
    <location>
        <begin position="442"/>
        <end position="469"/>
    </location>
</feature>
<dbReference type="Pfam" id="PF20703">
    <property type="entry name" value="nSTAND1"/>
    <property type="match status" value="1"/>
</dbReference>
<sequence>MTAPRRMPLDLTALLVGVALGFGTNLVTADPAGWWGPLPLVERYAPLWLPLGIAALVVAELVRRRVERRRVTWTGSGNPYPGLEAYGPDRAEVFFGRRTATDETVDRVAHGRAAGERWITVVGPSGSGKSSLLAAGVLPRLRRGHTVLGPLRPGAARLTALARALFAGATPGRDEVGRLADDLREEAAALAAAPDGRRPTVLAAALLAAQDRGSRVVLAVDQVEEVFRRVPEEERAPFLGLLRSALRTLPQFHVLAALPTEYLRDAATGPYADLFRARVLLPPLGVAETRAVIAGPARAAGVDIDAEVVEILTAEATAGNTLPLLGQLLRDLYDAAAPGAGIGRELLESGGPLAESIGRHAEAVYGRLVARHPAETVDAVLLAFVSWDERGRTRRLVAADALDGPRREIAEELREARLLTGTEAGDALDFVHEALLRNWPRLRDLVARHEEALRLVTDLERRAATWRAQGEPPDDLLRGSRLAQAADLTAAHDVSAAVRDLVAASRERERREAGDRADALAAAAQQVYAAREEPALALALAATAVREVAATPASVLTLWAALRPPAAERLALGHAGRILALGWDPASGLLRTLGEDGQLATWTAGGDPVGQEDVGLGPLTAAGLGGGAAYWAAARPPGPVAVRRFDRADPVATTDAFGPNAVAVSRDGRWVAASFTASGVTVVDLDGADDAPAARRTLEAQGASGLRWSPDATHLLVIEYDTLRVVRTADAATLWTLSPYDSPRLLRETCVDWSPDGGKAAVGAGQLLRVVSAGDGRTVAERGTSGAVLALSWSPDGRFLAVAEEGWATVARIAVYEASSPDLAEHREIVPDGRVEALAWSGDATRLAWASGADAHVREMATGRERALATGTLNDVSWNGDRVAATARGSGTVRVVRTGAAPEPVRVMAAQDPRPATVAWQPGGDLLAVAFKDRVELWDAVLRTRAARMTPDSTVPALCAWSPDGTALATLGRDFWQERAPRVEVWDPATGRRAAVMDSGPRLSGVLAWHPEGTALAGAEDDGRLTVWDPATGARTGDFRTAAGAVCALCWSPDGRALALLGQDCHVSVYDAASGAALVRTVRGGDGSRRLAWSPDGRHLASTGIRRVRFWLAATGECLAVGLMDAVVALDARWLDDRRFAVTGEDHVRYTWTLPGRTDAAAGAALLEAAAAAGEPPRALTAEERRRFGLPAAGP</sequence>
<protein>
    <recommendedName>
        <fullName evidence="4">Novel STAND NTPase 1 domain-containing protein</fullName>
    </recommendedName>
</protein>
<evidence type="ECO:0000256" key="2">
    <source>
        <dbReference type="SAM" id="Coils"/>
    </source>
</evidence>
<dbReference type="PROSITE" id="PS50082">
    <property type="entry name" value="WD_REPEATS_2"/>
    <property type="match status" value="2"/>
</dbReference>
<dbReference type="Proteomes" id="UP000608024">
    <property type="component" value="Unassembled WGS sequence"/>
</dbReference>
<dbReference type="PANTHER" id="PTHR19879:SF9">
    <property type="entry name" value="TRANSCRIPTION INITIATION FACTOR TFIID SUBUNIT 5"/>
    <property type="match status" value="1"/>
</dbReference>
<dbReference type="Gene3D" id="2.130.10.10">
    <property type="entry name" value="YVTN repeat-like/Quinoprotein amine dehydrogenase"/>
    <property type="match status" value="3"/>
</dbReference>
<keyword evidence="2" id="KW-0175">Coiled coil</keyword>
<feature type="region of interest" description="Disordered" evidence="3">
    <location>
        <begin position="1176"/>
        <end position="1195"/>
    </location>
</feature>
<dbReference type="SUPFAM" id="SSF52540">
    <property type="entry name" value="P-loop containing nucleoside triphosphate hydrolases"/>
    <property type="match status" value="1"/>
</dbReference>
<dbReference type="SUPFAM" id="SSF75011">
    <property type="entry name" value="3-carboxy-cis,cis-mucoante lactonizing enzyme"/>
    <property type="match status" value="1"/>
</dbReference>